<keyword evidence="3" id="KW-1185">Reference proteome</keyword>
<feature type="region of interest" description="Disordered" evidence="1">
    <location>
        <begin position="334"/>
        <end position="374"/>
    </location>
</feature>
<evidence type="ECO:0008006" key="4">
    <source>
        <dbReference type="Google" id="ProtNLM"/>
    </source>
</evidence>
<reference evidence="3" key="1">
    <citation type="journal article" date="2022" name="Microorganisms">
        <title>Beyond the ABCs#Discovery of Three New Plasmid Types in Rhodobacterales (RepQ, RepY, RepW).</title>
        <authorList>
            <person name="Freese H.M."/>
            <person name="Ringel V."/>
            <person name="Overmann J."/>
            <person name="Petersen J."/>
        </authorList>
    </citation>
    <scope>NUCLEOTIDE SEQUENCE [LARGE SCALE GENOMIC DNA]</scope>
    <source>
        <strain evidence="3">DSM 109990</strain>
    </source>
</reference>
<name>A0ABY3ZIP5_9RHOB</name>
<proteinExistence type="predicted"/>
<evidence type="ECO:0000313" key="3">
    <source>
        <dbReference type="Proteomes" id="UP000831019"/>
    </source>
</evidence>
<feature type="compositionally biased region" description="Gly residues" evidence="1">
    <location>
        <begin position="340"/>
        <end position="349"/>
    </location>
</feature>
<feature type="compositionally biased region" description="Gly residues" evidence="1">
    <location>
        <begin position="363"/>
        <end position="374"/>
    </location>
</feature>
<evidence type="ECO:0000256" key="1">
    <source>
        <dbReference type="SAM" id="MobiDB-lite"/>
    </source>
</evidence>
<gene>
    <name evidence="2" type="ORF">DSM109990_01343</name>
</gene>
<dbReference type="RefSeq" id="WP_243262884.1">
    <property type="nucleotide sequence ID" value="NZ_CP085144.1"/>
</dbReference>
<accession>A0ABY3ZIP5</accession>
<evidence type="ECO:0000313" key="2">
    <source>
        <dbReference type="EMBL" id="UOA14537.1"/>
    </source>
</evidence>
<organism evidence="2 3">
    <name type="scientific">Sulfitobacter dubius</name>
    <dbReference type="NCBI Taxonomy" id="218673"/>
    <lineage>
        <taxon>Bacteria</taxon>
        <taxon>Pseudomonadati</taxon>
        <taxon>Pseudomonadota</taxon>
        <taxon>Alphaproteobacteria</taxon>
        <taxon>Rhodobacterales</taxon>
        <taxon>Roseobacteraceae</taxon>
        <taxon>Sulfitobacter</taxon>
    </lineage>
</organism>
<dbReference type="Proteomes" id="UP000831019">
    <property type="component" value="Chromosome"/>
</dbReference>
<protein>
    <recommendedName>
        <fullName evidence="4">Phage Tail Collar Domain</fullName>
    </recommendedName>
</protein>
<sequence>MPTPPEITALPDNVPQNGQSKSVFNANHNEFIGALPGFQDEANALALFLEGRAGDAEAAAAAAALSEDSAAEDAGFALDAKDAAEDARDIVVPLSEQFGATYLGAFNGAPSVDANGDPLADGMLYTELGASAGLKLRLGGVWVAAAVNANGALLVANNLSEGHAPTMRANLGLTYASETEAQEGTGADKSMTPLRVAQAIAALGQIKVTETVIDASTTFEKEDWAKFIVLKGWGGGQTGAKSIGGGAALPNIKFMLASDLASSEAVTIAPATAPPAAGSGAANAGADTTLGSHFTAPGAGKFIGVIANDSTGNHVDNIIMASFGGVGSGTNRFAPAARGDGTGKGGDGPLGTSETDHATDGQRPGGGGGGSFAGNAGAGGAGRLIIWQIG</sequence>
<dbReference type="EMBL" id="CP085144">
    <property type="protein sequence ID" value="UOA14537.1"/>
    <property type="molecule type" value="Genomic_DNA"/>
</dbReference>